<accession>A0A1W6UN78</accession>
<keyword evidence="2" id="KW-0175">Coiled coil</keyword>
<dbReference type="AlphaFoldDB" id="A0A1W6UN78"/>
<evidence type="ECO:0000256" key="2">
    <source>
        <dbReference type="ARBA" id="ARBA00023054"/>
    </source>
</evidence>
<dbReference type="Gene3D" id="3.30.565.10">
    <property type="entry name" value="Histidine kinase-like ATPase, C-terminal domain"/>
    <property type="match status" value="1"/>
</dbReference>
<gene>
    <name evidence="3" type="ORF">K05K4_24980</name>
</gene>
<dbReference type="EMBL" id="CP017902">
    <property type="protein sequence ID" value="ARP19322.1"/>
    <property type="molecule type" value="Genomic_DNA"/>
</dbReference>
<keyword evidence="1" id="KW-0479">Metal-binding</keyword>
<evidence type="ECO:0000256" key="1">
    <source>
        <dbReference type="ARBA" id="ARBA00022723"/>
    </source>
</evidence>
<sequence>MIYVRIVNANEIGIRKGGKSKRAGSFLMVSKKCLSFLPEQNPEIPDSTIEVQYISPNGQEMGLVDYVWHNKALHEDKSTRNEHRLYFTRSLDSDSYIEPDDIVIMKRVIESNFNGLKLFLFKKEKDKEYYSIFKLISGKSHSIIEETGIDYIDNYQFSVKGLPNVYIDDNSTSSKNIHDIPLEPSDKDIIAPSAASMIENLRSLGYSTEEAIADIIDNSISANAINIDIEMKWHGGQSYIAICDDGHGMDEAELIQAMRPGSKNPRATRESSDLGRFGMGMKSASFSLGKELTVFTKKNGSNSLRRWDLDVVSDLNEWKVLKNQSPDSKFNYAPECSSGTVVLIESLDRMMSLNGSGNMISDEDFYSLLGKVKFHLSLVFHRYITQNKVTITINKRKISPFDPHFGCFSSEGSDKSIINDNVSISSFIVPKESDLSVPIKRKLKKEVGFNQLQGVYIYRGDRIISYGGWLNLGRRHSMKINDDYALGRVVVELENSEDKNWQIDIKKSTAHPPLNMLPSLNRAAETVRKLSLEKVKMGTSRNRKVENHEGIWSKTDNEIKVDRTNSLYRIIASDSKVGEQFIEYIKSLEEKLPL</sequence>
<dbReference type="GO" id="GO:0046872">
    <property type="term" value="F:metal ion binding"/>
    <property type="evidence" value="ECO:0007669"/>
    <property type="project" value="UniProtKB-KW"/>
</dbReference>
<dbReference type="Pfam" id="PF13589">
    <property type="entry name" value="HATPase_c_3"/>
    <property type="match status" value="1"/>
</dbReference>
<dbReference type="PANTHER" id="PTHR23337:SF3">
    <property type="entry name" value="MORC FAMILY CW-TYPE ZINC FINGER 2"/>
    <property type="match status" value="1"/>
</dbReference>
<dbReference type="PANTHER" id="PTHR23337">
    <property type="entry name" value="ZINC FINGER CW-TYPE COILED-COIL DOMAIN PROTEIN 1"/>
    <property type="match status" value="1"/>
</dbReference>
<evidence type="ECO:0000313" key="3">
    <source>
        <dbReference type="EMBL" id="ARP19322.1"/>
    </source>
</evidence>
<organism evidence="3">
    <name type="scientific">Vibrio alginolyticus</name>
    <dbReference type="NCBI Taxonomy" id="663"/>
    <lineage>
        <taxon>Bacteria</taxon>
        <taxon>Pseudomonadati</taxon>
        <taxon>Pseudomonadota</taxon>
        <taxon>Gammaproteobacteria</taxon>
        <taxon>Vibrionales</taxon>
        <taxon>Vibrionaceae</taxon>
        <taxon>Vibrio</taxon>
    </lineage>
</organism>
<proteinExistence type="predicted"/>
<reference evidence="3" key="1">
    <citation type="submission" date="2016-10" db="EMBL/GenBank/DDBJ databases">
        <title>The High Quality Genome of Vibrio alginolyticus K01M1.</title>
        <authorList>
            <person name="Wendling C."/>
            <person name="Chibani C.M."/>
            <person name="Hertel R."/>
            <person name="Sproer C."/>
            <person name="Bunk B."/>
            <person name="Overmann J."/>
            <person name="Roth O."/>
            <person name="Liesegang H."/>
        </authorList>
    </citation>
    <scope>NUCLEOTIDE SEQUENCE</scope>
    <source>
        <strain evidence="3">K05K4</strain>
    </source>
</reference>
<name>A0A1W6UN78_VIBAL</name>
<dbReference type="RefSeq" id="WP_086047010.1">
    <property type="nucleotide sequence ID" value="NZ_CP017889.1"/>
</dbReference>
<dbReference type="SUPFAM" id="SSF55874">
    <property type="entry name" value="ATPase domain of HSP90 chaperone/DNA topoisomerase II/histidine kinase"/>
    <property type="match status" value="1"/>
</dbReference>
<protein>
    <submittedName>
        <fullName evidence="3">DNA mismatch repair protein</fullName>
    </submittedName>
</protein>
<dbReference type="InterPro" id="IPR036890">
    <property type="entry name" value="HATPase_C_sf"/>
</dbReference>